<gene>
    <name evidence="1" type="ORF">PbB2_02182</name>
</gene>
<dbReference type="EMBL" id="BFBR01000006">
    <property type="protein sequence ID" value="GBF58496.1"/>
    <property type="molecule type" value="Genomic_DNA"/>
</dbReference>
<name>A0A2P2EBP9_9PROT</name>
<evidence type="ECO:0000313" key="1">
    <source>
        <dbReference type="EMBL" id="GBF58496.1"/>
    </source>
</evidence>
<comment type="caution">
    <text evidence="1">The sequence shown here is derived from an EMBL/GenBank/DDBJ whole genome shotgun (WGS) entry which is preliminary data.</text>
</comment>
<organism evidence="1 2">
    <name type="scientific">Candidatus Phycosocius bacilliformis</name>
    <dbReference type="NCBI Taxonomy" id="1445552"/>
    <lineage>
        <taxon>Bacteria</taxon>
        <taxon>Pseudomonadati</taxon>
        <taxon>Pseudomonadota</taxon>
        <taxon>Alphaproteobacteria</taxon>
        <taxon>Caulobacterales</taxon>
        <taxon>Caulobacterales incertae sedis</taxon>
        <taxon>Candidatus Phycosocius</taxon>
    </lineage>
</organism>
<accession>A0A2P2EBP9</accession>
<dbReference type="Proteomes" id="UP000245086">
    <property type="component" value="Unassembled WGS sequence"/>
</dbReference>
<keyword evidence="2" id="KW-1185">Reference proteome</keyword>
<protein>
    <submittedName>
        <fullName evidence="1">Uncharacterized protein</fullName>
    </submittedName>
</protein>
<proteinExistence type="predicted"/>
<dbReference type="AlphaFoldDB" id="A0A2P2EBP9"/>
<sequence length="127" mass="14220">MNMPFELGMDYGARLYGNGPMKTKVILVLEQTTYDTKRCLSDIAGWDVLAHEGRYDVAVSQVRNWMVHAAGAPPKGPARIIANYASFQQWYFERELARGSSEADITSYPTIEFINAMGEWVALGRPA</sequence>
<evidence type="ECO:0000313" key="2">
    <source>
        <dbReference type="Proteomes" id="UP000245086"/>
    </source>
</evidence>
<reference evidence="1 2" key="1">
    <citation type="journal article" date="2018" name="Genome Announc.">
        <title>Draft Genome Sequence of "Candidatus Phycosocius bacilliformis," an Alphaproteobacterial Ectosymbiont of the Hydrocarbon-Producing Green Alga Botryococcus braunii.</title>
        <authorList>
            <person name="Tanabe Y."/>
            <person name="Yamaguchi H."/>
            <person name="Watanabe M.M."/>
        </authorList>
    </citation>
    <scope>NUCLEOTIDE SEQUENCE [LARGE SCALE GENOMIC DNA]</scope>
    <source>
        <strain evidence="1 2">BOTRYCO-2</strain>
    </source>
</reference>